<dbReference type="Proteomes" id="UP000217790">
    <property type="component" value="Unassembled WGS sequence"/>
</dbReference>
<reference evidence="3" key="1">
    <citation type="journal article" date="2017" name="Nat. Ecol. Evol.">
        <title>Genome expansion and lineage-specific genetic innovations in the forest pathogenic fungi Armillaria.</title>
        <authorList>
            <person name="Sipos G."/>
            <person name="Prasanna A.N."/>
            <person name="Walter M.C."/>
            <person name="O'Connor E."/>
            <person name="Balint B."/>
            <person name="Krizsan K."/>
            <person name="Kiss B."/>
            <person name="Hess J."/>
            <person name="Varga T."/>
            <person name="Slot J."/>
            <person name="Riley R."/>
            <person name="Boka B."/>
            <person name="Rigling D."/>
            <person name="Barry K."/>
            <person name="Lee J."/>
            <person name="Mihaltcheva S."/>
            <person name="LaButti K."/>
            <person name="Lipzen A."/>
            <person name="Waldron R."/>
            <person name="Moloney N.M."/>
            <person name="Sperisen C."/>
            <person name="Kredics L."/>
            <person name="Vagvoelgyi C."/>
            <person name="Patrignani A."/>
            <person name="Fitzpatrick D."/>
            <person name="Nagy I."/>
            <person name="Doyle S."/>
            <person name="Anderson J.B."/>
            <person name="Grigoriev I.V."/>
            <person name="Gueldener U."/>
            <person name="Muensterkoetter M."/>
            <person name="Nagy L.G."/>
        </authorList>
    </citation>
    <scope>NUCLEOTIDE SEQUENCE [LARGE SCALE GENOMIC DNA]</scope>
    <source>
        <strain evidence="3">Ar21-2</strain>
    </source>
</reference>
<feature type="compositionally biased region" description="Basic and acidic residues" evidence="1">
    <location>
        <begin position="308"/>
        <end position="329"/>
    </location>
</feature>
<name>A0A2H3CHH4_ARMGA</name>
<feature type="compositionally biased region" description="Polar residues" evidence="1">
    <location>
        <begin position="48"/>
        <end position="60"/>
    </location>
</feature>
<feature type="region of interest" description="Disordered" evidence="1">
    <location>
        <begin position="256"/>
        <end position="282"/>
    </location>
</feature>
<feature type="compositionally biased region" description="Polar residues" evidence="1">
    <location>
        <begin position="273"/>
        <end position="282"/>
    </location>
</feature>
<feature type="region of interest" description="Disordered" evidence="1">
    <location>
        <begin position="297"/>
        <end position="329"/>
    </location>
</feature>
<evidence type="ECO:0000313" key="2">
    <source>
        <dbReference type="EMBL" id="PBK82549.1"/>
    </source>
</evidence>
<organism evidence="2 3">
    <name type="scientific">Armillaria gallica</name>
    <name type="common">Bulbous honey fungus</name>
    <name type="synonym">Armillaria bulbosa</name>
    <dbReference type="NCBI Taxonomy" id="47427"/>
    <lineage>
        <taxon>Eukaryota</taxon>
        <taxon>Fungi</taxon>
        <taxon>Dikarya</taxon>
        <taxon>Basidiomycota</taxon>
        <taxon>Agaricomycotina</taxon>
        <taxon>Agaricomycetes</taxon>
        <taxon>Agaricomycetidae</taxon>
        <taxon>Agaricales</taxon>
        <taxon>Marasmiineae</taxon>
        <taxon>Physalacriaceae</taxon>
        <taxon>Armillaria</taxon>
    </lineage>
</organism>
<protein>
    <submittedName>
        <fullName evidence="2">Uncharacterized protein</fullName>
    </submittedName>
</protein>
<dbReference type="OrthoDB" id="3130187at2759"/>
<evidence type="ECO:0000256" key="1">
    <source>
        <dbReference type="SAM" id="MobiDB-lite"/>
    </source>
</evidence>
<keyword evidence="3" id="KW-1185">Reference proteome</keyword>
<dbReference type="AlphaFoldDB" id="A0A2H3CHH4"/>
<sequence>MTPVLLVTKTQAIEPSTAKRAPPPQNVRSSVPHIDLLAASPKAPVPLTPNSRTSKSQVTQPPADKTTRAQQQITQRKVKPMPITAGSANIAFPPDPTLPLHQKPGKTVNIGPPVQAARLEASARSSSSQLLRVDAARASVIPGPDPTLGPLREGNAIVPSSVHQPLFFPGTDDEEEEVREDLVTGRATLFEDDGLSDNFLNMNDDEPELPQDEPMDLDRDESPSPPPTNIARRLHQEPRISFVFDEATGDFVESHPTIFLPRPTVPPAPSQDPRCSTHPNTSPVNCDAAYLKALLGSKSDATQKKKNTKEDTAQAKDKPAPKKPKLKETIVIDEDEPVEALERKFLLW</sequence>
<proteinExistence type="predicted"/>
<dbReference type="EMBL" id="KZ293716">
    <property type="protein sequence ID" value="PBK82549.1"/>
    <property type="molecule type" value="Genomic_DNA"/>
</dbReference>
<feature type="region of interest" description="Disordered" evidence="1">
    <location>
        <begin position="1"/>
        <end position="111"/>
    </location>
</feature>
<evidence type="ECO:0000313" key="3">
    <source>
        <dbReference type="Proteomes" id="UP000217790"/>
    </source>
</evidence>
<feature type="region of interest" description="Disordered" evidence="1">
    <location>
        <begin position="189"/>
        <end position="236"/>
    </location>
</feature>
<dbReference type="InParanoid" id="A0A2H3CHH4"/>
<gene>
    <name evidence="2" type="ORF">ARMGADRAFT_1038574</name>
</gene>
<accession>A0A2H3CHH4</accession>
<feature type="compositionally biased region" description="Acidic residues" evidence="1">
    <location>
        <begin position="203"/>
        <end position="215"/>
    </location>
</feature>